<protein>
    <recommendedName>
        <fullName evidence="4">Carboxypeptidase regulatory-like domain-containing protein</fullName>
    </recommendedName>
</protein>
<keyword evidence="1" id="KW-1133">Transmembrane helix</keyword>
<keyword evidence="3" id="KW-1185">Reference proteome</keyword>
<evidence type="ECO:0000313" key="3">
    <source>
        <dbReference type="Proteomes" id="UP000078287"/>
    </source>
</evidence>
<dbReference type="EMBL" id="LWQS01000030">
    <property type="protein sequence ID" value="OAN48635.1"/>
    <property type="molecule type" value="Genomic_DNA"/>
</dbReference>
<dbReference type="OrthoDB" id="163237at2"/>
<feature type="transmembrane region" description="Helical" evidence="1">
    <location>
        <begin position="216"/>
        <end position="236"/>
    </location>
</feature>
<evidence type="ECO:0008006" key="4">
    <source>
        <dbReference type="Google" id="ProtNLM"/>
    </source>
</evidence>
<keyword evidence="1" id="KW-0472">Membrane</keyword>
<keyword evidence="1" id="KW-0812">Transmembrane</keyword>
<dbReference type="Proteomes" id="UP000078287">
    <property type="component" value="Unassembled WGS sequence"/>
</dbReference>
<sequence length="280" mass="29257">MQRRMMSYSMMICGVIAMVIGFTLLPLPTPSTAAPALQPSPRPTIAPVTIVPASSPPPVPMGRVTGTIIDLRTNAPAAQIAVKISDAVVYSDQNGNYDRWVESGFYTLALQLTDEQGSPAQAPLTIAVGPGDTVVAHLFFTSPGQAEPAAPAFTIEAPTAVPTAVPTIAPVAVAPELPAVIPPKLPYTGVVDDPAAATSQQPAHLPRTATTIPFNAQFWFVVGFLLLAGGLGLQFWPSRRQATPAPADEQFLAKLLSTPPPATDEELLHALLTGKGSSDK</sequence>
<dbReference type="AlphaFoldDB" id="A0A178MKQ8"/>
<organism evidence="2 3">
    <name type="scientific">Chloroflexus islandicus</name>
    <dbReference type="NCBI Taxonomy" id="1707952"/>
    <lineage>
        <taxon>Bacteria</taxon>
        <taxon>Bacillati</taxon>
        <taxon>Chloroflexota</taxon>
        <taxon>Chloroflexia</taxon>
        <taxon>Chloroflexales</taxon>
        <taxon>Chloroflexineae</taxon>
        <taxon>Chloroflexaceae</taxon>
        <taxon>Chloroflexus</taxon>
    </lineage>
</organism>
<dbReference type="STRING" id="1707952.A6A03_07625"/>
<proteinExistence type="predicted"/>
<dbReference type="RefSeq" id="WP_066782854.1">
    <property type="nucleotide sequence ID" value="NZ_LWQS01000030.1"/>
</dbReference>
<comment type="caution">
    <text evidence="2">The sequence shown here is derived from an EMBL/GenBank/DDBJ whole genome shotgun (WGS) entry which is preliminary data.</text>
</comment>
<dbReference type="InterPro" id="IPR008969">
    <property type="entry name" value="CarboxyPept-like_regulatory"/>
</dbReference>
<accession>A0A178MKQ8</accession>
<evidence type="ECO:0000313" key="2">
    <source>
        <dbReference type="EMBL" id="OAN48635.1"/>
    </source>
</evidence>
<name>A0A178MKQ8_9CHLR</name>
<gene>
    <name evidence="2" type="ORF">A6A03_07625</name>
</gene>
<reference evidence="2 3" key="1">
    <citation type="submission" date="2016-04" db="EMBL/GenBank/DDBJ databases">
        <title>Chloroflexus islandicus sp. nov., a thermophilic filamentous anoxygenic phototrophic bacterium from geyser Strokkur (Iceland).</title>
        <authorList>
            <person name="Gaisin V.A."/>
            <person name="Kalashnikov A.M."/>
            <person name="Sukhacheva M.V."/>
            <person name="Grouzdev D.S."/>
            <person name="Ivanov T.M."/>
            <person name="Kuznetsov B."/>
            <person name="Gorlenko V.M."/>
        </authorList>
    </citation>
    <scope>NUCLEOTIDE SEQUENCE [LARGE SCALE GENOMIC DNA]</scope>
    <source>
        <strain evidence="3">isl-2</strain>
    </source>
</reference>
<dbReference type="SUPFAM" id="SSF49464">
    <property type="entry name" value="Carboxypeptidase regulatory domain-like"/>
    <property type="match status" value="1"/>
</dbReference>
<evidence type="ECO:0000256" key="1">
    <source>
        <dbReference type="SAM" id="Phobius"/>
    </source>
</evidence>